<keyword evidence="2" id="KW-1185">Reference proteome</keyword>
<protein>
    <submittedName>
        <fullName evidence="1">Uncharacterized protein</fullName>
    </submittedName>
</protein>
<sequence length="298" mass="35247">MLKRLFYLILGFLLGASSILYIYGDMNKVGVLNLYSKYKETKQKQKDEEDKLVRNYIQKSLEVSKEVNVEKKPTKSEKNKWKNKIKHEPYFKYNLDDYSDLYGNKVSETFKKNIIVVGFPYDNTYGILNNKSPKEYARLQEKNLKNILKVKELLSNNVEYRLSVSKKMYIEDFNSNPAKLISYINEKYPNIDFPIYIDNNISGFNDILSGTINFNYLIDENFDDNYMEQLIYLINNNNYDNENLFPPKEYIMSTKMSKEAIEYYEKIRNAKFSKSELLKNENTKPKIIGFNKNSLGKQ</sequence>
<dbReference type="EMBL" id="CABWIB010000001">
    <property type="protein sequence ID" value="VWL84978.1"/>
    <property type="molecule type" value="Genomic_DNA"/>
</dbReference>
<dbReference type="RefSeq" id="WP_156683018.1">
    <property type="nucleotide sequence ID" value="NZ_CABWIB010000001.1"/>
</dbReference>
<name>A0A6I8MD02_9FUSO</name>
<evidence type="ECO:0000313" key="2">
    <source>
        <dbReference type="Proteomes" id="UP000419017"/>
    </source>
</evidence>
<accession>A0A6I8MD02</accession>
<dbReference type="AlphaFoldDB" id="A0A6I8MD02"/>
<reference evidence="1 2" key="1">
    <citation type="submission" date="2019-10" db="EMBL/GenBank/DDBJ databases">
        <authorList>
            <person name="Blom J."/>
        </authorList>
    </citation>
    <scope>NUCLEOTIDE SEQUENCE [LARGE SCALE GENOMIC DNA]</scope>
    <source>
        <strain evidence="1 2">ES3154-GLU</strain>
    </source>
</reference>
<proteinExistence type="predicted"/>
<gene>
    <name evidence="1" type="ORF">OMES3154_00250</name>
</gene>
<dbReference type="Proteomes" id="UP000419017">
    <property type="component" value="Unassembled WGS sequence"/>
</dbReference>
<organism evidence="1 2">
    <name type="scientific">Oceanivirga miroungae</name>
    <dbReference type="NCBI Taxonomy" id="1130046"/>
    <lineage>
        <taxon>Bacteria</taxon>
        <taxon>Fusobacteriati</taxon>
        <taxon>Fusobacteriota</taxon>
        <taxon>Fusobacteriia</taxon>
        <taxon>Fusobacteriales</taxon>
        <taxon>Leptotrichiaceae</taxon>
        <taxon>Oceanivirga</taxon>
    </lineage>
</organism>
<evidence type="ECO:0000313" key="1">
    <source>
        <dbReference type="EMBL" id="VWL84978.1"/>
    </source>
</evidence>